<keyword evidence="1" id="KW-0732">Signal</keyword>
<evidence type="ECO:0000313" key="3">
    <source>
        <dbReference type="Proteomes" id="UP000433652"/>
    </source>
</evidence>
<gene>
    <name evidence="2" type="ORF">GRI89_09990</name>
</gene>
<feature type="signal peptide" evidence="1">
    <location>
        <begin position="1"/>
        <end position="15"/>
    </location>
</feature>
<comment type="caution">
    <text evidence="2">The sequence shown here is derived from an EMBL/GenBank/DDBJ whole genome shotgun (WGS) entry which is preliminary data.</text>
</comment>
<feature type="chain" id="PRO_5026297119" evidence="1">
    <location>
        <begin position="16"/>
        <end position="256"/>
    </location>
</feature>
<dbReference type="EMBL" id="WTYM01000041">
    <property type="protein sequence ID" value="MXO59868.1"/>
    <property type="molecule type" value="Genomic_DNA"/>
</dbReference>
<dbReference type="OrthoDB" id="7566477at2"/>
<accession>A0A6I4SWK6</accession>
<sequence length="256" mass="26115">MILSALSLLAAQASAALSTAETGRLSQCLDQARSDPATAITTAGTWLAEATGPGKALPQQCLGQAYVSLLRWDAAEQAFLAGRDATVDDELRARLGAMAGNAALEAGDTQGALAALAAAEVDASAAGKSELAGTIASDRARALVALGQPQSASQALERARKDAPQVAYVWLLSATLDRRQDDLAGAAGFIATALALAPQDPQILLEAGVIAVLSGEEDTARGYWRNVMTFAPDNPEAATAAGYLDQLDGQGPVSGR</sequence>
<protein>
    <submittedName>
        <fullName evidence="2">Uncharacterized protein</fullName>
    </submittedName>
</protein>
<name>A0A6I4SWK6_9SPHN</name>
<evidence type="ECO:0000256" key="1">
    <source>
        <dbReference type="SAM" id="SignalP"/>
    </source>
</evidence>
<dbReference type="InterPro" id="IPR011990">
    <property type="entry name" value="TPR-like_helical_dom_sf"/>
</dbReference>
<keyword evidence="3" id="KW-1185">Reference proteome</keyword>
<dbReference type="AlphaFoldDB" id="A0A6I4SWK6"/>
<evidence type="ECO:0000313" key="2">
    <source>
        <dbReference type="EMBL" id="MXO59868.1"/>
    </source>
</evidence>
<dbReference type="SUPFAM" id="SSF48452">
    <property type="entry name" value="TPR-like"/>
    <property type="match status" value="1"/>
</dbReference>
<organism evidence="2 3">
    <name type="scientific">Croceibacterium salegens</name>
    <dbReference type="NCBI Taxonomy" id="1737568"/>
    <lineage>
        <taxon>Bacteria</taxon>
        <taxon>Pseudomonadati</taxon>
        <taxon>Pseudomonadota</taxon>
        <taxon>Alphaproteobacteria</taxon>
        <taxon>Sphingomonadales</taxon>
        <taxon>Erythrobacteraceae</taxon>
        <taxon>Croceibacterium</taxon>
    </lineage>
</organism>
<reference evidence="2 3" key="1">
    <citation type="submission" date="2019-12" db="EMBL/GenBank/DDBJ databases">
        <title>Genomic-based taxomic classification of the family Erythrobacteraceae.</title>
        <authorList>
            <person name="Xu L."/>
        </authorList>
    </citation>
    <scope>NUCLEOTIDE SEQUENCE [LARGE SCALE GENOMIC DNA]</scope>
    <source>
        <strain evidence="2 3">MCCC 1K01500</strain>
    </source>
</reference>
<dbReference type="Gene3D" id="1.25.40.10">
    <property type="entry name" value="Tetratricopeptide repeat domain"/>
    <property type="match status" value="1"/>
</dbReference>
<dbReference type="Proteomes" id="UP000433652">
    <property type="component" value="Unassembled WGS sequence"/>
</dbReference>
<proteinExistence type="predicted"/>
<dbReference type="RefSeq" id="WP_159794716.1">
    <property type="nucleotide sequence ID" value="NZ_WTYM01000041.1"/>
</dbReference>